<protein>
    <submittedName>
        <fullName evidence="4">WD_REPEATS_REGION domain-containing protein</fullName>
    </submittedName>
</protein>
<accession>A0A1A9V653</accession>
<dbReference type="STRING" id="7395.A0A1A9V653"/>
<dbReference type="SMART" id="SM00320">
    <property type="entry name" value="WD40"/>
    <property type="match status" value="2"/>
</dbReference>
<evidence type="ECO:0000256" key="1">
    <source>
        <dbReference type="ARBA" id="ARBA00022574"/>
    </source>
</evidence>
<evidence type="ECO:0000313" key="4">
    <source>
        <dbReference type="EnsemblMetazoa" id="GAUT027206-PA"/>
    </source>
</evidence>
<dbReference type="AlphaFoldDB" id="A0A1A9V653"/>
<evidence type="ECO:0000313" key="5">
    <source>
        <dbReference type="Proteomes" id="UP000078200"/>
    </source>
</evidence>
<evidence type="ECO:0000256" key="2">
    <source>
        <dbReference type="ARBA" id="ARBA00022737"/>
    </source>
</evidence>
<keyword evidence="2" id="KW-0677">Repeat</keyword>
<dbReference type="EnsemblMetazoa" id="GAUT027206-RA">
    <property type="protein sequence ID" value="GAUT027206-PA"/>
    <property type="gene ID" value="GAUT027206"/>
</dbReference>
<name>A0A1A9V653_GLOAU</name>
<dbReference type="InterPro" id="IPR001680">
    <property type="entry name" value="WD40_rpt"/>
</dbReference>
<dbReference type="Proteomes" id="UP000078200">
    <property type="component" value="Unassembled WGS sequence"/>
</dbReference>
<evidence type="ECO:0000256" key="3">
    <source>
        <dbReference type="PROSITE-ProRule" id="PRU00221"/>
    </source>
</evidence>
<dbReference type="PRINTS" id="PR00320">
    <property type="entry name" value="GPROTEINBRPT"/>
</dbReference>
<dbReference type="InterPro" id="IPR019775">
    <property type="entry name" value="WD40_repeat_CS"/>
</dbReference>
<dbReference type="InterPro" id="IPR015943">
    <property type="entry name" value="WD40/YVTN_repeat-like_dom_sf"/>
</dbReference>
<dbReference type="Pfam" id="PF00400">
    <property type="entry name" value="WD40"/>
    <property type="match status" value="2"/>
</dbReference>
<feature type="repeat" description="WD" evidence="3">
    <location>
        <begin position="36"/>
        <end position="77"/>
    </location>
</feature>
<keyword evidence="5" id="KW-1185">Reference proteome</keyword>
<dbReference type="VEuPathDB" id="VectorBase:GAUT027206"/>
<dbReference type="Gene3D" id="2.130.10.10">
    <property type="entry name" value="YVTN repeat-like/Quinoprotein amine dehydrogenase"/>
    <property type="match status" value="1"/>
</dbReference>
<dbReference type="InterPro" id="IPR020472">
    <property type="entry name" value="WD40_PAC1"/>
</dbReference>
<dbReference type="PANTHER" id="PTHR10971">
    <property type="entry name" value="MRNA EXPORT FACTOR AND BUB3"/>
    <property type="match status" value="1"/>
</dbReference>
<sequence length="162" mass="18848">MRPVTQFRCDVVHVVTCSLAKNLRLYDINTHTENVVGDHDAPIRCAESVNSVSGILTGSWDKTVKLWDMRAKHCVGIYEHCNGKIYSMSANEEKIVLATSDRTVLVWDLRKMEEYMMKRESSLKYQTRCIRLFPNKEGYVMSSIDRVVWLSNIWIPIQKYKN</sequence>
<keyword evidence="1 3" id="KW-0853">WD repeat</keyword>
<dbReference type="PROSITE" id="PS50082">
    <property type="entry name" value="WD_REPEATS_2"/>
    <property type="match status" value="1"/>
</dbReference>
<organism evidence="4 5">
    <name type="scientific">Glossina austeni</name>
    <name type="common">Savannah tsetse fly</name>
    <dbReference type="NCBI Taxonomy" id="7395"/>
    <lineage>
        <taxon>Eukaryota</taxon>
        <taxon>Metazoa</taxon>
        <taxon>Ecdysozoa</taxon>
        <taxon>Arthropoda</taxon>
        <taxon>Hexapoda</taxon>
        <taxon>Insecta</taxon>
        <taxon>Pterygota</taxon>
        <taxon>Neoptera</taxon>
        <taxon>Endopterygota</taxon>
        <taxon>Diptera</taxon>
        <taxon>Brachycera</taxon>
        <taxon>Muscomorpha</taxon>
        <taxon>Hippoboscoidea</taxon>
        <taxon>Glossinidae</taxon>
        <taxon>Glossina</taxon>
    </lineage>
</organism>
<reference evidence="4" key="1">
    <citation type="submission" date="2020-05" db="UniProtKB">
        <authorList>
            <consortium name="EnsemblMetazoa"/>
        </authorList>
    </citation>
    <scope>IDENTIFICATION</scope>
    <source>
        <strain evidence="4">TTRI</strain>
    </source>
</reference>
<dbReference type="PROSITE" id="PS00678">
    <property type="entry name" value="WD_REPEATS_1"/>
    <property type="match status" value="1"/>
</dbReference>
<proteinExistence type="predicted"/>
<dbReference type="InterPro" id="IPR036322">
    <property type="entry name" value="WD40_repeat_dom_sf"/>
</dbReference>
<dbReference type="SUPFAM" id="SSF50978">
    <property type="entry name" value="WD40 repeat-like"/>
    <property type="match status" value="1"/>
</dbReference>